<keyword evidence="6" id="KW-0472">Membrane</keyword>
<sequence>MSRARNARGGRSLSDRFAVHLTDSTVFGHRIGDLRASLRHRMVPNHWSSLFGVVAVASLVVIMVTGLILMFFYVPSSEPVSSTTLYPPLAGAETSKAFASTLELSLEVQGGLLLRQAHHWAALILPAALILQLLATFFTGGFRRPRRGQWVLLFLILIVSLVGGWSGYALPDDMLSGTGLRIVEGIVLGIPVIGTWASGLLFGGEFPGEIIEHLYPVHVAVVPVLLILLIGLRAFAAWVQKPAQFPGQGRTEQNVVGVPLPNAGVRAVGLGALVSGVILLISATVTINPIWAYGPSSPGDASAGSQPDWYTGFLDGALRLVPPGWEFEWLGRTWTLAVLIPLAVVSVFLVAVVLYPFFEEWITRDHRDHHLLDRPRSRPTRTGVGVAGIVFYGTLWAAGSADVIATQFQVTFEGVILFFQITLLVGPLVAFWITRRACIGLQRRDQDILEHGFETGRIVRLPGGEYVEVHEPVEGADRARLLALTGGQR</sequence>
<keyword evidence="9" id="KW-1185">Reference proteome</keyword>
<feature type="transmembrane region" description="Helical" evidence="6">
    <location>
        <begin position="150"/>
        <end position="170"/>
    </location>
</feature>
<dbReference type="InterPro" id="IPR016174">
    <property type="entry name" value="Di-haem_cyt_TM"/>
</dbReference>
<evidence type="ECO:0000313" key="8">
    <source>
        <dbReference type="EMBL" id="MCS5718720.1"/>
    </source>
</evidence>
<reference evidence="8" key="1">
    <citation type="submission" date="2022-08" db="EMBL/GenBank/DDBJ databases">
        <authorList>
            <person name="Deng Y."/>
            <person name="Han X.-F."/>
            <person name="Zhang Y.-Q."/>
        </authorList>
    </citation>
    <scope>NUCLEOTIDE SEQUENCE</scope>
    <source>
        <strain evidence="8">CPCC 205763</strain>
    </source>
</reference>
<dbReference type="PANTHER" id="PTHR19271">
    <property type="entry name" value="CYTOCHROME B"/>
    <property type="match status" value="1"/>
</dbReference>
<evidence type="ECO:0000256" key="6">
    <source>
        <dbReference type="SAM" id="Phobius"/>
    </source>
</evidence>
<dbReference type="Pfam" id="PF13631">
    <property type="entry name" value="Cytochrom_B_N_2"/>
    <property type="match status" value="1"/>
</dbReference>
<keyword evidence="6" id="KW-0812">Transmembrane</keyword>
<feature type="transmembrane region" description="Helical" evidence="6">
    <location>
        <begin position="410"/>
        <end position="434"/>
    </location>
</feature>
<evidence type="ECO:0000256" key="4">
    <source>
        <dbReference type="ARBA" id="ARBA00029351"/>
    </source>
</evidence>
<dbReference type="PANTHER" id="PTHR19271:SF16">
    <property type="entry name" value="CYTOCHROME B"/>
    <property type="match status" value="1"/>
</dbReference>
<dbReference type="InterPro" id="IPR036150">
    <property type="entry name" value="Cyt_b/b6_C_sf"/>
</dbReference>
<dbReference type="InterPro" id="IPR005797">
    <property type="entry name" value="Cyt_b/b6_N"/>
</dbReference>
<dbReference type="SUPFAM" id="SSF81648">
    <property type="entry name" value="a domain/subunit of cytochrome bc1 complex (Ubiquinol-cytochrome c reductase)"/>
    <property type="match status" value="1"/>
</dbReference>
<keyword evidence="6" id="KW-1133">Transmembrane helix</keyword>
<comment type="cofactor">
    <cofactor evidence="1">
        <name>heme</name>
        <dbReference type="ChEBI" id="CHEBI:30413"/>
    </cofactor>
</comment>
<evidence type="ECO:0000313" key="9">
    <source>
        <dbReference type="Proteomes" id="UP001165584"/>
    </source>
</evidence>
<feature type="transmembrane region" description="Helical" evidence="6">
    <location>
        <begin position="120"/>
        <end position="138"/>
    </location>
</feature>
<feature type="transmembrane region" description="Helical" evidence="6">
    <location>
        <begin position="334"/>
        <end position="358"/>
    </location>
</feature>
<name>A0ABT2GR66_9MICO</name>
<evidence type="ECO:0000259" key="7">
    <source>
        <dbReference type="PROSITE" id="PS51002"/>
    </source>
</evidence>
<dbReference type="Proteomes" id="UP001165584">
    <property type="component" value="Unassembled WGS sequence"/>
</dbReference>
<dbReference type="EC" id="7.1.1.8" evidence="2"/>
<dbReference type="EMBL" id="JANLCM010000001">
    <property type="protein sequence ID" value="MCS5718720.1"/>
    <property type="molecule type" value="Genomic_DNA"/>
</dbReference>
<feature type="domain" description="Cytochrome b/b6 N-terminal region profile" evidence="7">
    <location>
        <begin position="23"/>
        <end position="246"/>
    </location>
</feature>
<protein>
    <recommendedName>
        <fullName evidence="3">Cytochrome bc1 complex cytochrome b subunit</fullName>
        <ecNumber evidence="2">7.1.1.8</ecNumber>
    </recommendedName>
    <alternativeName>
        <fullName evidence="5">Cytochrome bc1 reductase complex subunit QcrB</fullName>
    </alternativeName>
</protein>
<dbReference type="Gene3D" id="1.20.810.10">
    <property type="entry name" value="Cytochrome Bc1 Complex, Chain C"/>
    <property type="match status" value="1"/>
</dbReference>
<feature type="transmembrane region" description="Helical" evidence="6">
    <location>
        <begin position="214"/>
        <end position="236"/>
    </location>
</feature>
<dbReference type="InterPro" id="IPR027387">
    <property type="entry name" value="Cytb/b6-like_sf"/>
</dbReference>
<feature type="transmembrane region" description="Helical" evidence="6">
    <location>
        <begin position="49"/>
        <end position="74"/>
    </location>
</feature>
<evidence type="ECO:0000256" key="2">
    <source>
        <dbReference type="ARBA" id="ARBA00012951"/>
    </source>
</evidence>
<dbReference type="PROSITE" id="PS51002">
    <property type="entry name" value="CYTB_NTER"/>
    <property type="match status" value="1"/>
</dbReference>
<accession>A0ABT2GR66</accession>
<comment type="caution">
    <text evidence="8">The sequence shown here is derived from an EMBL/GenBank/DDBJ whole genome shotgun (WGS) entry which is preliminary data.</text>
</comment>
<feature type="transmembrane region" description="Helical" evidence="6">
    <location>
        <begin position="379"/>
        <end position="398"/>
    </location>
</feature>
<dbReference type="RefSeq" id="WP_259507787.1">
    <property type="nucleotide sequence ID" value="NZ_JANLCM010000001.1"/>
</dbReference>
<organism evidence="8 9">
    <name type="scientific">Herbiconiux aconitum</name>
    <dbReference type="NCBI Taxonomy" id="2970913"/>
    <lineage>
        <taxon>Bacteria</taxon>
        <taxon>Bacillati</taxon>
        <taxon>Actinomycetota</taxon>
        <taxon>Actinomycetes</taxon>
        <taxon>Micrococcales</taxon>
        <taxon>Microbacteriaceae</taxon>
        <taxon>Herbiconiux</taxon>
    </lineage>
</organism>
<gene>
    <name evidence="8" type="ORF">N1027_11310</name>
</gene>
<proteinExistence type="predicted"/>
<comment type="catalytic activity">
    <reaction evidence="4">
        <text>a quinol + 2 Fe(III)-[cytochrome c](out) = a quinone + 2 Fe(II)-[cytochrome c](out) + 2 H(+)(out)</text>
        <dbReference type="Rhea" id="RHEA:11484"/>
        <dbReference type="Rhea" id="RHEA-COMP:10350"/>
        <dbReference type="Rhea" id="RHEA-COMP:14399"/>
        <dbReference type="ChEBI" id="CHEBI:15378"/>
        <dbReference type="ChEBI" id="CHEBI:24646"/>
        <dbReference type="ChEBI" id="CHEBI:29033"/>
        <dbReference type="ChEBI" id="CHEBI:29034"/>
        <dbReference type="ChEBI" id="CHEBI:132124"/>
        <dbReference type="EC" id="7.1.1.8"/>
    </reaction>
</comment>
<dbReference type="SUPFAM" id="SSF81342">
    <property type="entry name" value="Transmembrane di-heme cytochromes"/>
    <property type="match status" value="1"/>
</dbReference>
<evidence type="ECO:0000256" key="1">
    <source>
        <dbReference type="ARBA" id="ARBA00001971"/>
    </source>
</evidence>
<evidence type="ECO:0000256" key="5">
    <source>
        <dbReference type="ARBA" id="ARBA00029568"/>
    </source>
</evidence>
<evidence type="ECO:0000256" key="3">
    <source>
        <dbReference type="ARBA" id="ARBA00016116"/>
    </source>
</evidence>